<keyword evidence="2" id="KW-1185">Reference proteome</keyword>
<evidence type="ECO:0000313" key="1">
    <source>
        <dbReference type="EMBL" id="MDQ0119380.1"/>
    </source>
</evidence>
<sequence>MAATTPDGLLDLTRSTLDGTTAPQGKAAVHCGSPMQLVTPALGWERASYTFAPTDAGSTELPPVWRCACGFQLDAWTTDSRGAHHTAAFPA</sequence>
<proteinExistence type="predicted"/>
<comment type="caution">
    <text evidence="1">The sequence shown here is derived from an EMBL/GenBank/DDBJ whole genome shotgun (WGS) entry which is preliminary data.</text>
</comment>
<accession>A0ABT9UL42</accession>
<gene>
    <name evidence="1" type="ORF">J2T22_002575</name>
</gene>
<dbReference type="EMBL" id="JAUSSY010000008">
    <property type="protein sequence ID" value="MDQ0119380.1"/>
    <property type="molecule type" value="Genomic_DNA"/>
</dbReference>
<dbReference type="Proteomes" id="UP001226389">
    <property type="component" value="Unassembled WGS sequence"/>
</dbReference>
<organism evidence="1 2">
    <name type="scientific">Pseudarthrobacter defluvii</name>
    <dbReference type="NCBI Taxonomy" id="410837"/>
    <lineage>
        <taxon>Bacteria</taxon>
        <taxon>Bacillati</taxon>
        <taxon>Actinomycetota</taxon>
        <taxon>Actinomycetes</taxon>
        <taxon>Micrococcales</taxon>
        <taxon>Micrococcaceae</taxon>
        <taxon>Pseudarthrobacter</taxon>
    </lineage>
</organism>
<name>A0ABT9UL42_9MICC</name>
<evidence type="ECO:0000313" key="2">
    <source>
        <dbReference type="Proteomes" id="UP001226389"/>
    </source>
</evidence>
<protein>
    <submittedName>
        <fullName evidence="1">Uncharacterized protein</fullName>
    </submittedName>
</protein>
<dbReference type="RefSeq" id="WP_307490915.1">
    <property type="nucleotide sequence ID" value="NZ_JAUSSY010000008.1"/>
</dbReference>
<reference evidence="1 2" key="1">
    <citation type="submission" date="2023-07" db="EMBL/GenBank/DDBJ databases">
        <title>Sorghum-associated microbial communities from plants grown in Nebraska, USA.</title>
        <authorList>
            <person name="Schachtman D."/>
        </authorList>
    </citation>
    <scope>NUCLEOTIDE SEQUENCE [LARGE SCALE GENOMIC DNA]</scope>
    <source>
        <strain evidence="1 2">DS994</strain>
    </source>
</reference>